<dbReference type="Gene3D" id="3.30.160.150">
    <property type="entry name" value="Lipoprotein like domain"/>
    <property type="match status" value="1"/>
</dbReference>
<dbReference type="KEGG" id="poz:I0K15_06845"/>
<reference evidence="1 2" key="1">
    <citation type="submission" date="2020-11" db="EMBL/GenBank/DDBJ databases">
        <title>Description of Pontivivens ytuae sp. nov. isolated from deep sea sediment of Mariana Trench.</title>
        <authorList>
            <person name="Wang Z."/>
            <person name="Sun Q.-L."/>
            <person name="Xu X.-D."/>
            <person name="Tang Y.-Z."/>
            <person name="Zhang J."/>
        </authorList>
    </citation>
    <scope>NUCLEOTIDE SEQUENCE [LARGE SCALE GENOMIC DNA]</scope>
    <source>
        <strain evidence="1 2">MT2928</strain>
    </source>
</reference>
<dbReference type="AlphaFoldDB" id="A0A7S9QEQ7"/>
<keyword evidence="2" id="KW-1185">Reference proteome</keyword>
<proteinExistence type="predicted"/>
<protein>
    <recommendedName>
        <fullName evidence="3">LPS-assembly lipoprotein LptE</fullName>
    </recommendedName>
</protein>
<name>A0A7S9QEQ7_9RHOB</name>
<dbReference type="GO" id="GO:0043165">
    <property type="term" value="P:Gram-negative-bacterium-type cell outer membrane assembly"/>
    <property type="evidence" value="ECO:0007669"/>
    <property type="project" value="InterPro"/>
</dbReference>
<dbReference type="GO" id="GO:0019867">
    <property type="term" value="C:outer membrane"/>
    <property type="evidence" value="ECO:0007669"/>
    <property type="project" value="InterPro"/>
</dbReference>
<evidence type="ECO:0000313" key="2">
    <source>
        <dbReference type="Proteomes" id="UP000594800"/>
    </source>
</evidence>
<evidence type="ECO:0000313" key="1">
    <source>
        <dbReference type="EMBL" id="QPH55446.1"/>
    </source>
</evidence>
<evidence type="ECO:0008006" key="3">
    <source>
        <dbReference type="Google" id="ProtNLM"/>
    </source>
</evidence>
<accession>A0A7S9QEQ7</accession>
<dbReference type="Proteomes" id="UP000594800">
    <property type="component" value="Chromosome"/>
</dbReference>
<sequence>MSPDRRHILALLALAPLAGCGFEPLYGSAAAGSELRNRIRVTNIEGREGFFLRERLLRRFGTPAEDAPLILDVELTTSTQGLAITQDADITRINLRGEAVYSLRASGNPEVLLTDRLIGNAGYSAPASTEDQEPIASPLAARVAEEDARQRVAEYLAEQIADRVLIAAEQFEI</sequence>
<dbReference type="Pfam" id="PF04390">
    <property type="entry name" value="LptE"/>
    <property type="match status" value="1"/>
</dbReference>
<gene>
    <name evidence="1" type="ORF">I0K15_06845</name>
</gene>
<dbReference type="RefSeq" id="WP_196104645.1">
    <property type="nucleotide sequence ID" value="NZ_CP064942.1"/>
</dbReference>
<organism evidence="1 2">
    <name type="scientific">Pontivivens ytuae</name>
    <dbReference type="NCBI Taxonomy" id="2789856"/>
    <lineage>
        <taxon>Bacteria</taxon>
        <taxon>Pseudomonadati</taxon>
        <taxon>Pseudomonadota</taxon>
        <taxon>Alphaproteobacteria</taxon>
        <taxon>Rhodobacterales</taxon>
        <taxon>Paracoccaceae</taxon>
        <taxon>Pontivivens</taxon>
    </lineage>
</organism>
<dbReference type="EMBL" id="CP064942">
    <property type="protein sequence ID" value="QPH55446.1"/>
    <property type="molecule type" value="Genomic_DNA"/>
</dbReference>
<dbReference type="InterPro" id="IPR007485">
    <property type="entry name" value="LPS_assembly_LptE"/>
</dbReference>